<dbReference type="AlphaFoldDB" id="A0A558HWQ7"/>
<dbReference type="Pfam" id="PF08907">
    <property type="entry name" value="DUF1853"/>
    <property type="match status" value="1"/>
</dbReference>
<feature type="compositionally biased region" description="Low complexity" evidence="1">
    <location>
        <begin position="35"/>
        <end position="48"/>
    </location>
</feature>
<dbReference type="STRING" id="553385.GCA_000591415_01536"/>
<dbReference type="Proteomes" id="UP000319941">
    <property type="component" value="Unassembled WGS sequence"/>
</dbReference>
<accession>A0A558HWQ7</accession>
<gene>
    <name evidence="2" type="ORF">FQP86_00345</name>
</gene>
<organism evidence="2 3">
    <name type="scientific">Cobetia crustatorum</name>
    <dbReference type="NCBI Taxonomy" id="553385"/>
    <lineage>
        <taxon>Bacteria</taxon>
        <taxon>Pseudomonadati</taxon>
        <taxon>Pseudomonadota</taxon>
        <taxon>Gammaproteobacteria</taxon>
        <taxon>Oceanospirillales</taxon>
        <taxon>Halomonadaceae</taxon>
        <taxon>Cobetia</taxon>
    </lineage>
</organism>
<dbReference type="InterPro" id="IPR015003">
    <property type="entry name" value="DUF1853"/>
</dbReference>
<protein>
    <submittedName>
        <fullName evidence="2">DUF1853 family protein</fullName>
    </submittedName>
</protein>
<comment type="caution">
    <text evidence="2">The sequence shown here is derived from an EMBL/GenBank/DDBJ whole genome shotgun (WGS) entry which is preliminary data.</text>
</comment>
<dbReference type="OrthoDB" id="378654at2"/>
<dbReference type="RefSeq" id="WP_144726227.1">
    <property type="nucleotide sequence ID" value="NZ_CAWOWR010000001.1"/>
</dbReference>
<keyword evidence="3" id="KW-1185">Reference proteome</keyword>
<feature type="region of interest" description="Disordered" evidence="1">
    <location>
        <begin position="1"/>
        <end position="49"/>
    </location>
</feature>
<proteinExistence type="predicted"/>
<evidence type="ECO:0000313" key="2">
    <source>
        <dbReference type="EMBL" id="TVU73570.1"/>
    </source>
</evidence>
<evidence type="ECO:0000256" key="1">
    <source>
        <dbReference type="SAM" id="MobiDB-lite"/>
    </source>
</evidence>
<name>A0A558HWQ7_9GAMM</name>
<reference evidence="2 3" key="1">
    <citation type="submission" date="2019-07" db="EMBL/GenBank/DDBJ databases">
        <title>Diversity of Bacteria from Kongsfjorden, Arctic.</title>
        <authorList>
            <person name="Yu Y."/>
        </authorList>
    </citation>
    <scope>NUCLEOTIDE SEQUENCE [LARGE SCALE GENOMIC DNA]</scope>
    <source>
        <strain evidence="2 3">SM1923</strain>
    </source>
</reference>
<dbReference type="EMBL" id="VNFH01000001">
    <property type="protein sequence ID" value="TVU73570.1"/>
    <property type="molecule type" value="Genomic_DNA"/>
</dbReference>
<sequence length="436" mass="48473">MPIIPSDSAREALESAVDRPLAQQASATQVSADQGHASHSPPGSSTSSVAEWLASPGAATHDLRASSALYHHPLVRDIAWLLSTPDLLHISAYPRPSLSSLGLADSNVRHRWLSELEQQPQILEGAIDEHRHYRLGRYHELLWQFVLKHAPDSRLLISNLAIKDAKITLGELDLIYQTSSERAPTHLEVAIKFYLGLPEGPGAVNSPARWIGPGGADSLAIKYQRSLHHQLPLAHTPKGLHTLRAALVKIERDETGLEKVEPEVPLQQQLALPGCLFRPWQPETTLADHLPPPAGCHPDTAMQAGWWVHLSDFPAFCAALSKISTDEAVREQQCLQGIVREKPAWLAPPLKEDLVPWHALDDWLHQHFCVSEQHTSRPPHPRQLWLELTPEISSATSHSVIPSATTHVSHQWRVFVVPDDWPNQVPLPPVNKVRWQ</sequence>
<feature type="compositionally biased region" description="Basic and acidic residues" evidence="1">
    <location>
        <begin position="8"/>
        <end position="17"/>
    </location>
</feature>
<evidence type="ECO:0000313" key="3">
    <source>
        <dbReference type="Proteomes" id="UP000319941"/>
    </source>
</evidence>
<feature type="compositionally biased region" description="Polar residues" evidence="1">
    <location>
        <begin position="23"/>
        <end position="32"/>
    </location>
</feature>